<keyword evidence="4" id="KW-1185">Reference proteome</keyword>
<name>A0A0F4YH73_RASE3</name>
<keyword evidence="2" id="KW-1133">Transmembrane helix</keyword>
<reference evidence="3 4" key="1">
    <citation type="submission" date="2015-04" db="EMBL/GenBank/DDBJ databases">
        <authorList>
            <person name="Heijne W.H."/>
            <person name="Fedorova N.D."/>
            <person name="Nierman W.C."/>
            <person name="Vollebregt A.W."/>
            <person name="Zhao Z."/>
            <person name="Wu L."/>
            <person name="Kumar M."/>
            <person name="Stam H."/>
            <person name="van den Berg M.A."/>
            <person name="Pel H.J."/>
        </authorList>
    </citation>
    <scope>NUCLEOTIDE SEQUENCE [LARGE SCALE GENOMIC DNA]</scope>
    <source>
        <strain evidence="3 4">CBS 393.64</strain>
    </source>
</reference>
<dbReference type="AlphaFoldDB" id="A0A0F4YH73"/>
<dbReference type="RefSeq" id="XP_013324077.1">
    <property type="nucleotide sequence ID" value="XM_013468623.1"/>
</dbReference>
<keyword evidence="2" id="KW-0812">Transmembrane</keyword>
<evidence type="ECO:0000313" key="4">
    <source>
        <dbReference type="Proteomes" id="UP000053958"/>
    </source>
</evidence>
<evidence type="ECO:0000256" key="1">
    <source>
        <dbReference type="SAM" id="MobiDB-lite"/>
    </source>
</evidence>
<feature type="non-terminal residue" evidence="3">
    <location>
        <position position="1"/>
    </location>
</feature>
<dbReference type="EMBL" id="LASV01000650">
    <property type="protein sequence ID" value="KKA17465.1"/>
    <property type="molecule type" value="Genomic_DNA"/>
</dbReference>
<sequence>ITRTDRRDFQPCNRPCSPIGRARTSLDQSRSGREKRGVLKKLSPRLLSSKLSSRLQYSLHILTILTIVLIYLLSFCLRDCCYHPQPVRFKGGEDKDNILFLSRSIL</sequence>
<gene>
    <name evidence="3" type="ORF">T310_8645</name>
</gene>
<evidence type="ECO:0000256" key="2">
    <source>
        <dbReference type="SAM" id="Phobius"/>
    </source>
</evidence>
<protein>
    <submittedName>
        <fullName evidence="3">Uncharacterized protein</fullName>
    </submittedName>
</protein>
<proteinExistence type="predicted"/>
<accession>A0A0F4YH73</accession>
<keyword evidence="2" id="KW-0472">Membrane</keyword>
<feature type="transmembrane region" description="Helical" evidence="2">
    <location>
        <begin position="55"/>
        <end position="75"/>
    </location>
</feature>
<dbReference type="GeneID" id="25320863"/>
<comment type="caution">
    <text evidence="3">The sequence shown here is derived from an EMBL/GenBank/DDBJ whole genome shotgun (WGS) entry which is preliminary data.</text>
</comment>
<feature type="region of interest" description="Disordered" evidence="1">
    <location>
        <begin position="1"/>
        <end position="36"/>
    </location>
</feature>
<evidence type="ECO:0000313" key="3">
    <source>
        <dbReference type="EMBL" id="KKA17465.1"/>
    </source>
</evidence>
<dbReference type="Proteomes" id="UP000053958">
    <property type="component" value="Unassembled WGS sequence"/>
</dbReference>
<organism evidence="3 4">
    <name type="scientific">Rasamsonia emersonii (strain ATCC 16479 / CBS 393.64 / IMI 116815)</name>
    <dbReference type="NCBI Taxonomy" id="1408163"/>
    <lineage>
        <taxon>Eukaryota</taxon>
        <taxon>Fungi</taxon>
        <taxon>Dikarya</taxon>
        <taxon>Ascomycota</taxon>
        <taxon>Pezizomycotina</taxon>
        <taxon>Eurotiomycetes</taxon>
        <taxon>Eurotiomycetidae</taxon>
        <taxon>Eurotiales</taxon>
        <taxon>Trichocomaceae</taxon>
        <taxon>Rasamsonia</taxon>
    </lineage>
</organism>